<gene>
    <name evidence="2" type="ORF">GUJ93_ZPchr0011g28918</name>
</gene>
<reference evidence="2" key="1">
    <citation type="journal article" date="2021" name="bioRxiv">
        <title>Whole Genome Assembly and Annotation of Northern Wild Rice, Zizania palustris L., Supports a Whole Genome Duplication in the Zizania Genus.</title>
        <authorList>
            <person name="Haas M."/>
            <person name="Kono T."/>
            <person name="Macchietto M."/>
            <person name="Millas R."/>
            <person name="McGilp L."/>
            <person name="Shao M."/>
            <person name="Duquette J."/>
            <person name="Hirsch C.N."/>
            <person name="Kimball J."/>
        </authorList>
    </citation>
    <scope>NUCLEOTIDE SEQUENCE</scope>
    <source>
        <tissue evidence="2">Fresh leaf tissue</tissue>
    </source>
</reference>
<dbReference type="EMBL" id="JAAALK010000081">
    <property type="protein sequence ID" value="KAG8089624.1"/>
    <property type="molecule type" value="Genomic_DNA"/>
</dbReference>
<feature type="region of interest" description="Disordered" evidence="1">
    <location>
        <begin position="47"/>
        <end position="71"/>
    </location>
</feature>
<sequence>MPAPRGANGRACGRSGAQQGAPAKRVRSRPLRGLCPCRAEMGAVAGAAGRSRGAQPVGGATRLPVPGEERWEERVREEETHLFSGREACGLRTGGTGRKEPLGSFFFGRTNGSRSEENILFL</sequence>
<accession>A0A8J6BLQ5</accession>
<dbReference type="Proteomes" id="UP000729402">
    <property type="component" value="Unassembled WGS sequence"/>
</dbReference>
<reference evidence="2" key="2">
    <citation type="submission" date="2021-02" db="EMBL/GenBank/DDBJ databases">
        <authorList>
            <person name="Kimball J.A."/>
            <person name="Haas M.W."/>
            <person name="Macchietto M."/>
            <person name="Kono T."/>
            <person name="Duquette J."/>
            <person name="Shao M."/>
        </authorList>
    </citation>
    <scope>NUCLEOTIDE SEQUENCE</scope>
    <source>
        <tissue evidence="2">Fresh leaf tissue</tissue>
    </source>
</reference>
<evidence type="ECO:0000313" key="3">
    <source>
        <dbReference type="Proteomes" id="UP000729402"/>
    </source>
</evidence>
<comment type="caution">
    <text evidence="2">The sequence shown here is derived from an EMBL/GenBank/DDBJ whole genome shotgun (WGS) entry which is preliminary data.</text>
</comment>
<name>A0A8J6BLQ5_ZIZPA</name>
<evidence type="ECO:0000313" key="2">
    <source>
        <dbReference type="EMBL" id="KAG8089624.1"/>
    </source>
</evidence>
<dbReference type="AlphaFoldDB" id="A0A8J6BLQ5"/>
<proteinExistence type="predicted"/>
<organism evidence="2 3">
    <name type="scientific">Zizania palustris</name>
    <name type="common">Northern wild rice</name>
    <dbReference type="NCBI Taxonomy" id="103762"/>
    <lineage>
        <taxon>Eukaryota</taxon>
        <taxon>Viridiplantae</taxon>
        <taxon>Streptophyta</taxon>
        <taxon>Embryophyta</taxon>
        <taxon>Tracheophyta</taxon>
        <taxon>Spermatophyta</taxon>
        <taxon>Magnoliopsida</taxon>
        <taxon>Liliopsida</taxon>
        <taxon>Poales</taxon>
        <taxon>Poaceae</taxon>
        <taxon>BOP clade</taxon>
        <taxon>Oryzoideae</taxon>
        <taxon>Oryzeae</taxon>
        <taxon>Zizaniinae</taxon>
        <taxon>Zizania</taxon>
    </lineage>
</organism>
<evidence type="ECO:0000256" key="1">
    <source>
        <dbReference type="SAM" id="MobiDB-lite"/>
    </source>
</evidence>
<protein>
    <submittedName>
        <fullName evidence="2">Uncharacterized protein</fullName>
    </submittedName>
</protein>
<feature type="region of interest" description="Disordered" evidence="1">
    <location>
        <begin position="1"/>
        <end position="29"/>
    </location>
</feature>
<keyword evidence="3" id="KW-1185">Reference proteome</keyword>